<dbReference type="InterPro" id="IPR035979">
    <property type="entry name" value="RBD_domain_sf"/>
</dbReference>
<dbReference type="CDD" id="cd01450">
    <property type="entry name" value="vWFA_subfamily_ECM"/>
    <property type="match status" value="1"/>
</dbReference>
<keyword evidence="9 14" id="KW-0694">RNA-binding</keyword>
<dbReference type="Pfam" id="PF00089">
    <property type="entry name" value="Trypsin"/>
    <property type="match status" value="1"/>
</dbReference>
<dbReference type="CDD" id="cd12408">
    <property type="entry name" value="RRM_eIF3G_like"/>
    <property type="match status" value="1"/>
</dbReference>
<dbReference type="SMART" id="SM00327">
    <property type="entry name" value="VWA"/>
    <property type="match status" value="1"/>
</dbReference>
<dbReference type="InterPro" id="IPR009003">
    <property type="entry name" value="Peptidase_S1_PA"/>
</dbReference>
<protein>
    <recommendedName>
        <fullName evidence="13">Eukaryotic translation initiation factor 3 subunit G</fullName>
        <shortName evidence="13">eIF3g</shortName>
    </recommendedName>
    <alternativeName>
        <fullName evidence="13">Eukaryotic translation initiation factor 3 RNA-binding subunit</fullName>
        <shortName evidence="13">eIF-3 RNA-binding subunit</shortName>
    </alternativeName>
    <alternativeName>
        <fullName evidence="13">Eukaryotic translation initiation factor 3 subunit 4</fullName>
    </alternativeName>
</protein>
<evidence type="ECO:0000259" key="20">
    <source>
        <dbReference type="PROSITE" id="PS50923"/>
    </source>
</evidence>
<keyword evidence="12" id="KW-0325">Glycoprotein</keyword>
<comment type="caution">
    <text evidence="15">Lacks conserved residue(s) required for the propagation of feature annotation.</text>
</comment>
<keyword evidence="8" id="KW-0677">Repeat</keyword>
<dbReference type="Gene3D" id="2.10.70.10">
    <property type="entry name" value="Complement Module, domain 1"/>
    <property type="match status" value="2"/>
</dbReference>
<dbReference type="InterPro" id="IPR034240">
    <property type="entry name" value="eIF3G_RRM"/>
</dbReference>
<evidence type="ECO:0000256" key="16">
    <source>
        <dbReference type="SAM" id="MobiDB-lite"/>
    </source>
</evidence>
<dbReference type="STRING" id="126957.T1IR28"/>
<dbReference type="InterPro" id="IPR012677">
    <property type="entry name" value="Nucleotide-bd_a/b_plait_sf"/>
</dbReference>
<keyword evidence="7" id="KW-0732">Signal</keyword>
<dbReference type="AlphaFoldDB" id="T1IR28"/>
<dbReference type="GO" id="GO:0033290">
    <property type="term" value="C:eukaryotic 48S preinitiation complex"/>
    <property type="evidence" value="ECO:0007669"/>
    <property type="project" value="UniProtKB-UniRule"/>
</dbReference>
<dbReference type="Gene3D" id="3.30.70.330">
    <property type="match status" value="1"/>
</dbReference>
<comment type="cofactor">
    <cofactor evidence="1">
        <name>Mn(2+)</name>
        <dbReference type="ChEBI" id="CHEBI:29035"/>
    </cofactor>
</comment>
<evidence type="ECO:0000259" key="19">
    <source>
        <dbReference type="PROSITE" id="PS50240"/>
    </source>
</evidence>
<evidence type="ECO:0000256" key="9">
    <source>
        <dbReference type="ARBA" id="ARBA00022884"/>
    </source>
</evidence>
<dbReference type="SUPFAM" id="SSF54928">
    <property type="entry name" value="RNA-binding domain, RBD"/>
    <property type="match status" value="1"/>
</dbReference>
<comment type="function">
    <text evidence="13">RNA-binding component of the eukaryotic translation initiation factor 3 (eIF-3) complex, which is involved in protein synthesis of a specialized repertoire of mRNAs and, together with other initiation factors, stimulates binding of mRNA and methionyl-tRNAi to the 40S ribosome. The eIF-3 complex specifically targets and initiates translation of a subset of mRNAs involved in cell proliferation. This subunit can bind 18S rRNA.</text>
</comment>
<dbReference type="PANTHER" id="PTHR46393:SF7">
    <property type="entry name" value="COMPLEMENT C2"/>
    <property type="match status" value="1"/>
</dbReference>
<dbReference type="Gene3D" id="3.40.50.410">
    <property type="entry name" value="von Willebrand factor, type A domain"/>
    <property type="match status" value="1"/>
</dbReference>
<name>T1IR28_STRMM</name>
<evidence type="ECO:0000256" key="12">
    <source>
        <dbReference type="ARBA" id="ARBA00023180"/>
    </source>
</evidence>
<comment type="cofactor">
    <cofactor evidence="2">
        <name>Mg(2+)</name>
        <dbReference type="ChEBI" id="CHEBI:18420"/>
    </cofactor>
</comment>
<dbReference type="GO" id="GO:0016282">
    <property type="term" value="C:eukaryotic 43S preinitiation complex"/>
    <property type="evidence" value="ECO:0007669"/>
    <property type="project" value="UniProtKB-UniRule"/>
</dbReference>
<dbReference type="CDD" id="cd00190">
    <property type="entry name" value="Tryp_SPc"/>
    <property type="match status" value="1"/>
</dbReference>
<dbReference type="EnsemblMetazoa" id="SMAR003510-RA">
    <property type="protein sequence ID" value="SMAR003510-PA"/>
    <property type="gene ID" value="SMAR003510"/>
</dbReference>
<sequence>MPSAESEVKSSWADQVEEGEDTIPLPTEIFDKGYKTVTEYKLNEDGKKVKVIRQYKVETRIVSKSIAKRKTWKKFGAASKDKPGPNPATTTITEDIYMQFITNKEEEKPSEDDALAKIRGTKMVRCRICKEDHWTTQCPYKDTLGPLQETLKGDEKKPAAAGSPAATDDKPKTGKYVPPSLRDGGNRRGESMQPTRRDETATIRVTNLSEDTRESDLQDLFRPFGSIARIYLAKDKTTGQSKGFAFINFHHREDAAKAIAAVSGFGYDHLILSVEWANYLVENMLRTVVLFFLFTNGIGGIPCPPLPFVEHGTYKVLRGNKVKIICELPYVYRNPKNPLEDSTVIFCKKGNWSNPEPECQLPQNNCEPPKPIENGKYIGFPPFNGESTIQVYCDEGYILKGPTARKCHPTSFEWTNVDPYCMRYDPSIAGIADRIDSQFDKMNNISNTNREIGYNVEFLGLDLFLIFDKSSSITPLDFKEGIRFAQFLIDRFNISNGDIFKEGGTRLSILTFGDSHAEIVALDDISVSSTEIAKQKLESIQCGDVCDGSTNMAAALERVDFVVSALTRDEAKKAVFLTSDGVPNDVDAVNKAVASLKKHGSDKVEIYTIGIGNDVDIDLLKSIASSPPAEHFFLLDKFSDFNEMIKTIREKPTPTPPPSLDKCGYLTEVGKKAAKPNPGTIDSAASPWLAAIIIADGHESKFNCSGALICSQWVLTTASCLHKNKKVVQETDVYVILGENNLAKNSGTEQYFYAEEIHINDNFTFGTIQDDLALIKLNTNTKFNDNVRTVCVPKAERISTRPDSQLLMTGWLITNEESSRLTNEPVNTIKPSQTNLTVLAIDDCETKIEKPIECKHAGTGAASIGNEHLVKCTDNSGSLLTTTNERFELIGLAVKGRGCNIDNKLAFFVRISMYYDWIDDITTDCIENHIN</sequence>
<feature type="domain" description="RRM" evidence="17">
    <location>
        <begin position="201"/>
        <end position="279"/>
    </location>
</feature>
<accession>T1IR28</accession>
<dbReference type="GO" id="GO:0009986">
    <property type="term" value="C:cell surface"/>
    <property type="evidence" value="ECO:0007669"/>
    <property type="project" value="UniProtKB-SubCell"/>
</dbReference>
<keyword evidence="4 13" id="KW-0963">Cytoplasm</keyword>
<evidence type="ECO:0000256" key="4">
    <source>
        <dbReference type="ARBA" id="ARBA00022490"/>
    </source>
</evidence>
<evidence type="ECO:0000256" key="11">
    <source>
        <dbReference type="ARBA" id="ARBA00023157"/>
    </source>
</evidence>
<dbReference type="SUPFAM" id="SSF53300">
    <property type="entry name" value="vWA-like"/>
    <property type="match status" value="1"/>
</dbReference>
<proteinExistence type="inferred from homology"/>
<dbReference type="GO" id="GO:0006508">
    <property type="term" value="P:proteolysis"/>
    <property type="evidence" value="ECO:0007669"/>
    <property type="project" value="InterPro"/>
</dbReference>
<dbReference type="Pfam" id="PF12353">
    <property type="entry name" value="eIF3g"/>
    <property type="match status" value="1"/>
</dbReference>
<evidence type="ECO:0000313" key="22">
    <source>
        <dbReference type="Proteomes" id="UP000014500"/>
    </source>
</evidence>
<evidence type="ECO:0000256" key="14">
    <source>
        <dbReference type="PROSITE-ProRule" id="PRU00176"/>
    </source>
</evidence>
<organism evidence="21 22">
    <name type="scientific">Strigamia maritima</name>
    <name type="common">European centipede</name>
    <name type="synonym">Geophilus maritimus</name>
    <dbReference type="NCBI Taxonomy" id="126957"/>
    <lineage>
        <taxon>Eukaryota</taxon>
        <taxon>Metazoa</taxon>
        <taxon>Ecdysozoa</taxon>
        <taxon>Arthropoda</taxon>
        <taxon>Myriapoda</taxon>
        <taxon>Chilopoda</taxon>
        <taxon>Pleurostigmophora</taxon>
        <taxon>Geophilomorpha</taxon>
        <taxon>Linotaeniidae</taxon>
        <taxon>Strigamia</taxon>
    </lineage>
</organism>
<dbReference type="GO" id="GO:0005852">
    <property type="term" value="C:eukaryotic translation initiation factor 3 complex"/>
    <property type="evidence" value="ECO:0007669"/>
    <property type="project" value="UniProtKB-UniRule"/>
</dbReference>
<dbReference type="EMBL" id="JH431327">
    <property type="status" value="NOT_ANNOTATED_CDS"/>
    <property type="molecule type" value="Genomic_DNA"/>
</dbReference>
<dbReference type="SMART" id="SM00360">
    <property type="entry name" value="RRM"/>
    <property type="match status" value="1"/>
</dbReference>
<evidence type="ECO:0000256" key="15">
    <source>
        <dbReference type="PROSITE-ProRule" id="PRU00302"/>
    </source>
</evidence>
<evidence type="ECO:0000259" key="17">
    <source>
        <dbReference type="PROSITE" id="PS50102"/>
    </source>
</evidence>
<feature type="domain" description="Sushi" evidence="20">
    <location>
        <begin position="364"/>
        <end position="423"/>
    </location>
</feature>
<evidence type="ECO:0000313" key="21">
    <source>
        <dbReference type="EnsemblMetazoa" id="SMAR003510-PA"/>
    </source>
</evidence>
<dbReference type="Proteomes" id="UP000014500">
    <property type="component" value="Unassembled WGS sequence"/>
</dbReference>
<dbReference type="InterPro" id="IPR000504">
    <property type="entry name" value="RRM_dom"/>
</dbReference>
<feature type="region of interest" description="Disordered" evidence="16">
    <location>
        <begin position="152"/>
        <end position="201"/>
    </location>
</feature>
<dbReference type="SMART" id="SM00020">
    <property type="entry name" value="Tryp_SPc"/>
    <property type="match status" value="1"/>
</dbReference>
<dbReference type="PROSITE" id="PS50923">
    <property type="entry name" value="SUSHI"/>
    <property type="match status" value="2"/>
</dbReference>
<comment type="subunit">
    <text evidence="13">Component of the eukaryotic translation initiation factor 3 (eIF-3) complex.</text>
</comment>
<dbReference type="Pfam" id="PF00092">
    <property type="entry name" value="VWA"/>
    <property type="match status" value="1"/>
</dbReference>
<keyword evidence="5 13" id="KW-0396">Initiation factor</keyword>
<dbReference type="SMART" id="SM00032">
    <property type="entry name" value="CCP"/>
    <property type="match status" value="2"/>
</dbReference>
<evidence type="ECO:0000256" key="10">
    <source>
        <dbReference type="ARBA" id="ARBA00022917"/>
    </source>
</evidence>
<evidence type="ECO:0000256" key="8">
    <source>
        <dbReference type="ARBA" id="ARBA00022737"/>
    </source>
</evidence>
<dbReference type="HOGENOM" id="CLU_314325_0_0_1"/>
<dbReference type="GO" id="GO:0003723">
    <property type="term" value="F:RNA binding"/>
    <property type="evidence" value="ECO:0007669"/>
    <property type="project" value="UniProtKB-UniRule"/>
</dbReference>
<dbReference type="SUPFAM" id="SSF50494">
    <property type="entry name" value="Trypsin-like serine proteases"/>
    <property type="match status" value="1"/>
</dbReference>
<dbReference type="PROSITE" id="PS50102">
    <property type="entry name" value="RRM"/>
    <property type="match status" value="1"/>
</dbReference>
<reference evidence="22" key="1">
    <citation type="submission" date="2011-05" db="EMBL/GenBank/DDBJ databases">
        <authorList>
            <person name="Richards S.R."/>
            <person name="Qu J."/>
            <person name="Jiang H."/>
            <person name="Jhangiani S.N."/>
            <person name="Agravi P."/>
            <person name="Goodspeed R."/>
            <person name="Gross S."/>
            <person name="Mandapat C."/>
            <person name="Jackson L."/>
            <person name="Mathew T."/>
            <person name="Pu L."/>
            <person name="Thornton R."/>
            <person name="Saada N."/>
            <person name="Wilczek-Boney K.B."/>
            <person name="Lee S."/>
            <person name="Kovar C."/>
            <person name="Wu Y."/>
            <person name="Scherer S.E."/>
            <person name="Worley K.C."/>
            <person name="Muzny D.M."/>
            <person name="Gibbs R."/>
        </authorList>
    </citation>
    <scope>NUCLEOTIDE SEQUENCE</scope>
    <source>
        <strain evidence="22">Brora</strain>
    </source>
</reference>
<dbReference type="eggNOG" id="KOG3627">
    <property type="taxonomic scope" value="Eukaryota"/>
</dbReference>
<dbReference type="InterPro" id="IPR043504">
    <property type="entry name" value="Peptidase_S1_PA_chymotrypsin"/>
</dbReference>
<dbReference type="CDD" id="cd00033">
    <property type="entry name" value="CCP"/>
    <property type="match status" value="2"/>
</dbReference>
<dbReference type="InterPro" id="IPR017334">
    <property type="entry name" value="eIF3_g"/>
</dbReference>
<dbReference type="PROSITE" id="PS50234">
    <property type="entry name" value="VWFA"/>
    <property type="match status" value="1"/>
</dbReference>
<dbReference type="eggNOG" id="KOG0122">
    <property type="taxonomic scope" value="Eukaryota"/>
</dbReference>
<comment type="similarity">
    <text evidence="13">Belongs to the eIF-3 subunit G family.</text>
</comment>
<dbReference type="PROSITE" id="PS50240">
    <property type="entry name" value="TRYPSIN_DOM"/>
    <property type="match status" value="1"/>
</dbReference>
<dbReference type="GO" id="GO:0004252">
    <property type="term" value="F:serine-type endopeptidase activity"/>
    <property type="evidence" value="ECO:0007669"/>
    <property type="project" value="InterPro"/>
</dbReference>
<evidence type="ECO:0000256" key="3">
    <source>
        <dbReference type="ARBA" id="ARBA00004241"/>
    </source>
</evidence>
<reference evidence="21" key="2">
    <citation type="submission" date="2015-02" db="UniProtKB">
        <authorList>
            <consortium name="EnsemblMetazoa"/>
        </authorList>
    </citation>
    <scope>IDENTIFICATION</scope>
</reference>
<dbReference type="HAMAP" id="MF_03006">
    <property type="entry name" value="eIF3g"/>
    <property type="match status" value="1"/>
</dbReference>
<dbReference type="GO" id="GO:0003743">
    <property type="term" value="F:translation initiation factor activity"/>
    <property type="evidence" value="ECO:0007669"/>
    <property type="project" value="UniProtKB-UniRule"/>
</dbReference>
<dbReference type="InterPro" id="IPR002035">
    <property type="entry name" value="VWF_A"/>
</dbReference>
<evidence type="ECO:0000256" key="6">
    <source>
        <dbReference type="ARBA" id="ARBA00022659"/>
    </source>
</evidence>
<evidence type="ECO:0000259" key="18">
    <source>
        <dbReference type="PROSITE" id="PS50234"/>
    </source>
</evidence>
<keyword evidence="11" id="KW-1015">Disulfide bond</keyword>
<feature type="region of interest" description="Disordered" evidence="16">
    <location>
        <begin position="1"/>
        <end position="25"/>
    </location>
</feature>
<dbReference type="GO" id="GO:0001732">
    <property type="term" value="P:formation of cytoplasmic translation initiation complex"/>
    <property type="evidence" value="ECO:0007669"/>
    <property type="project" value="UniProtKB-UniRule"/>
</dbReference>
<dbReference type="PANTHER" id="PTHR46393">
    <property type="entry name" value="SUSHI DOMAIN-CONTAINING PROTEIN"/>
    <property type="match status" value="1"/>
</dbReference>
<dbReference type="SUPFAM" id="SSF57535">
    <property type="entry name" value="Complement control module/SCR domain"/>
    <property type="match status" value="2"/>
</dbReference>
<dbReference type="PhylomeDB" id="T1IR28"/>
<dbReference type="Gene3D" id="2.40.10.10">
    <property type="entry name" value="Trypsin-like serine proteases"/>
    <property type="match status" value="1"/>
</dbReference>
<comment type="subcellular location">
    <subcellularLocation>
        <location evidence="3">Cell surface</location>
    </subcellularLocation>
    <subcellularLocation>
        <location evidence="13">Cytoplasm</location>
    </subcellularLocation>
</comment>
<feature type="domain" description="VWFA" evidence="18">
    <location>
        <begin position="462"/>
        <end position="648"/>
    </location>
</feature>
<dbReference type="InterPro" id="IPR000436">
    <property type="entry name" value="Sushi_SCR_CCP_dom"/>
</dbReference>
<dbReference type="CDD" id="cd12933">
    <property type="entry name" value="eIF3G"/>
    <property type="match status" value="1"/>
</dbReference>
<evidence type="ECO:0000256" key="13">
    <source>
        <dbReference type="HAMAP-Rule" id="MF_03006"/>
    </source>
</evidence>
<feature type="domain" description="Sushi" evidence="20">
    <location>
        <begin position="301"/>
        <end position="361"/>
    </location>
</feature>
<evidence type="ECO:0000256" key="1">
    <source>
        <dbReference type="ARBA" id="ARBA00001936"/>
    </source>
</evidence>
<evidence type="ECO:0000256" key="5">
    <source>
        <dbReference type="ARBA" id="ARBA00022540"/>
    </source>
</evidence>
<dbReference type="InterPro" id="IPR024675">
    <property type="entry name" value="eIF3g_N"/>
</dbReference>
<dbReference type="InterPro" id="IPR001254">
    <property type="entry name" value="Trypsin_dom"/>
</dbReference>
<feature type="domain" description="Peptidase S1" evidence="19">
    <location>
        <begin position="668"/>
        <end position="923"/>
    </location>
</feature>
<keyword evidence="6 15" id="KW-0768">Sushi</keyword>
<evidence type="ECO:0000256" key="7">
    <source>
        <dbReference type="ARBA" id="ARBA00022729"/>
    </source>
</evidence>
<dbReference type="Pfam" id="PF00076">
    <property type="entry name" value="RRM_1"/>
    <property type="match status" value="1"/>
</dbReference>
<feature type="compositionally biased region" description="Basic and acidic residues" evidence="16">
    <location>
        <begin position="184"/>
        <end position="201"/>
    </location>
</feature>
<dbReference type="Pfam" id="PF00084">
    <property type="entry name" value="Sushi"/>
    <property type="match status" value="1"/>
</dbReference>
<dbReference type="InterPro" id="IPR035976">
    <property type="entry name" value="Sushi/SCR/CCP_sf"/>
</dbReference>
<evidence type="ECO:0000256" key="2">
    <source>
        <dbReference type="ARBA" id="ARBA00001946"/>
    </source>
</evidence>
<dbReference type="InterPro" id="IPR036465">
    <property type="entry name" value="vWFA_dom_sf"/>
</dbReference>
<keyword evidence="22" id="KW-1185">Reference proteome</keyword>
<keyword evidence="10 13" id="KW-0648">Protein biosynthesis</keyword>